<keyword evidence="13" id="KW-1185">Reference proteome</keyword>
<feature type="compositionally biased region" description="Polar residues" evidence="9">
    <location>
        <begin position="1402"/>
        <end position="1415"/>
    </location>
</feature>
<evidence type="ECO:0000256" key="8">
    <source>
        <dbReference type="PROSITE-ProRule" id="PRU00089"/>
    </source>
</evidence>
<dbReference type="InterPro" id="IPR000253">
    <property type="entry name" value="FHA_dom"/>
</dbReference>
<dbReference type="PROSITE" id="PS50039">
    <property type="entry name" value="FORK_HEAD_3"/>
    <property type="match status" value="2"/>
</dbReference>
<feature type="region of interest" description="Disordered" evidence="9">
    <location>
        <begin position="1400"/>
        <end position="1486"/>
    </location>
</feature>
<comment type="subcellular location">
    <subcellularLocation>
        <location evidence="1 8">Nucleus</location>
    </subcellularLocation>
</comment>
<keyword evidence="2" id="KW-0970">Cilium biogenesis/degradation</keyword>
<dbReference type="InterPro" id="IPR036388">
    <property type="entry name" value="WH-like_DNA-bd_sf"/>
</dbReference>
<dbReference type="InterPro" id="IPR030456">
    <property type="entry name" value="TF_fork_head_CS_2"/>
</dbReference>
<dbReference type="Pfam" id="PF00498">
    <property type="entry name" value="FHA"/>
    <property type="match status" value="2"/>
</dbReference>
<evidence type="ECO:0000313" key="13">
    <source>
        <dbReference type="Proteomes" id="UP000518266"/>
    </source>
</evidence>
<feature type="compositionally biased region" description="Basic residues" evidence="9">
    <location>
        <begin position="562"/>
        <end position="571"/>
    </location>
</feature>
<feature type="compositionally biased region" description="Polar residues" evidence="9">
    <location>
        <begin position="589"/>
        <end position="600"/>
    </location>
</feature>
<feature type="domain" description="Fork-head" evidence="11">
    <location>
        <begin position="1056"/>
        <end position="1151"/>
    </location>
</feature>
<name>A0A7J5ZF28_DISMA</name>
<evidence type="ECO:0000313" key="12">
    <source>
        <dbReference type="EMBL" id="KAF3858968.1"/>
    </source>
</evidence>
<feature type="region of interest" description="Disordered" evidence="9">
    <location>
        <begin position="107"/>
        <end position="126"/>
    </location>
</feature>
<dbReference type="GO" id="GO:0005634">
    <property type="term" value="C:nucleus"/>
    <property type="evidence" value="ECO:0007669"/>
    <property type="project" value="UniProtKB-SubCell"/>
</dbReference>
<dbReference type="SMART" id="SM00240">
    <property type="entry name" value="FHA"/>
    <property type="match status" value="2"/>
</dbReference>
<feature type="compositionally biased region" description="Low complexity" evidence="9">
    <location>
        <begin position="311"/>
        <end position="320"/>
    </location>
</feature>
<feature type="region of interest" description="Disordered" evidence="9">
    <location>
        <begin position="960"/>
        <end position="1058"/>
    </location>
</feature>
<proteinExistence type="inferred from homology"/>
<dbReference type="PROSITE" id="PS00658">
    <property type="entry name" value="FORK_HEAD_2"/>
    <property type="match status" value="2"/>
</dbReference>
<dbReference type="InterPro" id="IPR008984">
    <property type="entry name" value="SMAD_FHA_dom_sf"/>
</dbReference>
<comment type="caution">
    <text evidence="12">The sequence shown here is derived from an EMBL/GenBank/DDBJ whole genome shotgun (WGS) entry which is preliminary data.</text>
</comment>
<dbReference type="Pfam" id="PF00250">
    <property type="entry name" value="Forkhead"/>
    <property type="match status" value="2"/>
</dbReference>
<feature type="region of interest" description="Disordered" evidence="9">
    <location>
        <begin position="1152"/>
        <end position="1210"/>
    </location>
</feature>
<sequence length="1819" mass="200049">MSGSVARLEGREFEYLMKKRSVTIGRNSSQAWGHSSFISRRHIEIFTAGEDGTGTGEFYLRCLGKNGVFVDGVFQRRGAPPLQLPRMCCFRFPSTTIKITFTVLSNERKEPRNVPESPVKPIQPQISPLTINIPDNIAHLISPQPSPTGTLSAANSCPSSPRGAGFSSYRPSRVLASDLIGDNSQSENDKEASGEDSPKDDSKPPYSYAQLIVQAITMAADKQLTLNGIYTHITKNYPYYRTADKGWQNSIRHNLSLNRYFIKVARSQEEPGKGSFWRIDPASEGKLMEQAFRKRRPRGVPCFRTPMGPLSSRSAPASPSHTGALSVSSGVQTPESLSREGSPVPTEPEPTPPQAPTQITTVQPKLAVIQEARFTQNSNGPPLSNQPVLIAVQRQMPQTTMKPVTYAMASPAIVSMSVSSAPVMQTVHVVHQIPAATMATVAGEPTATVSPKPHENGGAAHRGIKLKVQSVPPLTASSIGGVSRIVQAPLTTLTILQQAPPLGQHQLPIKTLSQNGTHLLPITTAASIAVANPLHLLAAHASVSASLPTKRQNGELQDTPKQRGRKKRRGRQQPLTTTAPRTEPERAWSVNSLVTTPNKQDISKEKNDKQRRPASPASAGLKTDSNTCESDHEVTLLDELGKLRKENQEGHNQTKMSLDRLEQTVLDIKVQMGEHEGRIGKLEDRVGMAEDVAVRHQRALRYLIHQRAHRSPPYTPHRDPTAPPRHIIVRFLDAAVKDLVIRKAWSQGQLKLKLGTGEKTYTTLSSAAEVLKDLGVEVRCGERERTEDELKDGWRSSGKKKETRKAQSSRIISKMKHPETNQTETDPRKISDAFAKYYAQLYKSQDQEFKEERITLKMAVVSGMSGSVARLEGREFEYLMKKRSVTIGRNSSQGSVDVSMGHSSFISRRHIEIFTAGEDGTGTGEFYLRCLGKNGVFVDGCCFRFPSTTIKITFTVLSNERKEPRNVPESPVKPIQPQISPLTINIPDNIAHLISPQPSPTGTLSAANSCPSSPRGAGFSSYRPSRVLASDLIGDNSQSENDKEASGEDSPKDDSKPPYSYAQLIVQAITMAADKQLTLNGIYTHITKNYPYYRTADKGWQNSIRHNLSLNRYFIKVARSQEEPGKGSFWRIDPASEGKLMEQAFRKRRPRGVPCFRTPMGPLSSRSAPASPSHTGALSVSSGVQTPESLSREGSPVPTEPEPTPPQAPTQITTVQPKLAVIQEARFTQNSNGPPLSNQPVLIAVQRQMPQTTMKPVTYAMASPAIVSMSVSSAPVMQTVHVVHQIPAATMATVAGEPTATVSPKPHENGGAAHRGIKLKVQSVPPLTASSIGGVSRIVQAPLTTLTILQQAPPLGQHQLPIKTLSQNGTHLLPITTAASIAVANPLHLLAAHASVSASLPTKRQNGELQDTPQTKRAKKEEGEAAATYNNGTTDRAGEGVVSEHSSTRNKAPNKQDISKEKNDKQRRPASPASAGLKTDSNTCESDHEVTLLDELGKLRKENQEGHNQTKMSLDRLEQTVLDIKVQMGEHEGRIGKLEDRVGMAEDVAIERAHRSPPYTPHRDPTAPPRHIIVRFLDAAVKDLLKLKLGTGEKTYTTLSSAAEVLKDLGVEVRCGERERTEDELKDGWRSSGKKKETRKAQSSRIISKMKHPETNQTETDPRKISDAFAKYYAQLYKSQDQEFKEERIILPFIDIKSIKKFILHLLYLLCHLNENDLCQDVSCLVLLKFSRVMHTLHVPRQCHTVPEFLATFPAEEWIRFSVLFLVLHKVRVGSESFGAMRTLKWLVTSLVTFITPETMLNILRLLRIHLLLIVANVS</sequence>
<feature type="compositionally biased region" description="Polar residues" evidence="9">
    <location>
        <begin position="1174"/>
        <end position="1189"/>
    </location>
</feature>
<feature type="region of interest" description="Disordered" evidence="9">
    <location>
        <begin position="138"/>
        <end position="205"/>
    </location>
</feature>
<dbReference type="Proteomes" id="UP000518266">
    <property type="component" value="Unassembled WGS sequence"/>
</dbReference>
<dbReference type="GO" id="GO:0000981">
    <property type="term" value="F:DNA-binding transcription factor activity, RNA polymerase II-specific"/>
    <property type="evidence" value="ECO:0007669"/>
    <property type="project" value="TreeGrafter"/>
</dbReference>
<feature type="region of interest" description="Disordered" evidence="9">
    <location>
        <begin position="785"/>
        <end position="826"/>
    </location>
</feature>
<evidence type="ECO:0000256" key="6">
    <source>
        <dbReference type="ARBA" id="ARBA00023242"/>
    </source>
</evidence>
<dbReference type="PROSITE" id="PS00657">
    <property type="entry name" value="FORK_HEAD_1"/>
    <property type="match status" value="2"/>
</dbReference>
<dbReference type="CDD" id="cd20055">
    <property type="entry name" value="FH_FOXK2"/>
    <property type="match status" value="2"/>
</dbReference>
<feature type="compositionally biased region" description="Basic and acidic residues" evidence="9">
    <location>
        <begin position="785"/>
        <end position="794"/>
    </location>
</feature>
<dbReference type="SUPFAM" id="SSF49879">
    <property type="entry name" value="SMAD/FHA domain"/>
    <property type="match status" value="2"/>
</dbReference>
<comment type="similarity">
    <text evidence="7">Belongs to the FOXJ1 family.</text>
</comment>
<dbReference type="InterPro" id="IPR036390">
    <property type="entry name" value="WH_DNA-bd_sf"/>
</dbReference>
<dbReference type="GO" id="GO:0045893">
    <property type="term" value="P:positive regulation of DNA-templated transcription"/>
    <property type="evidence" value="ECO:0007669"/>
    <property type="project" value="UniProtKB-ARBA"/>
</dbReference>
<feature type="compositionally biased region" description="Basic and acidic residues" evidence="9">
    <location>
        <begin position="187"/>
        <end position="203"/>
    </location>
</feature>
<feature type="domain" description="Fork-head" evidence="11">
    <location>
        <begin position="203"/>
        <end position="298"/>
    </location>
</feature>
<organism evidence="12 13">
    <name type="scientific">Dissostichus mawsoni</name>
    <name type="common">Antarctic cod</name>
    <dbReference type="NCBI Taxonomy" id="36200"/>
    <lineage>
        <taxon>Eukaryota</taxon>
        <taxon>Metazoa</taxon>
        <taxon>Chordata</taxon>
        <taxon>Craniata</taxon>
        <taxon>Vertebrata</taxon>
        <taxon>Euteleostomi</taxon>
        <taxon>Actinopterygii</taxon>
        <taxon>Neopterygii</taxon>
        <taxon>Teleostei</taxon>
        <taxon>Neoteleostei</taxon>
        <taxon>Acanthomorphata</taxon>
        <taxon>Eupercaria</taxon>
        <taxon>Perciformes</taxon>
        <taxon>Notothenioidei</taxon>
        <taxon>Nototheniidae</taxon>
        <taxon>Dissostichus</taxon>
    </lineage>
</organism>
<evidence type="ECO:0000256" key="9">
    <source>
        <dbReference type="SAM" id="MobiDB-lite"/>
    </source>
</evidence>
<feature type="compositionally biased region" description="Pro residues" evidence="9">
    <location>
        <begin position="1198"/>
        <end position="1208"/>
    </location>
</feature>
<feature type="compositionally biased region" description="Polar residues" evidence="9">
    <location>
        <begin position="321"/>
        <end position="336"/>
    </location>
</feature>
<dbReference type="SUPFAM" id="SSF46785">
    <property type="entry name" value="Winged helix' DNA-binding domain"/>
    <property type="match status" value="2"/>
</dbReference>
<dbReference type="SMART" id="SM00339">
    <property type="entry name" value="FH"/>
    <property type="match status" value="2"/>
</dbReference>
<keyword evidence="3" id="KW-0805">Transcription regulation</keyword>
<feature type="compositionally biased region" description="Low complexity" evidence="9">
    <location>
        <begin position="1164"/>
        <end position="1173"/>
    </location>
</feature>
<feature type="compositionally biased region" description="Basic and acidic residues" evidence="9">
    <location>
        <begin position="1040"/>
        <end position="1056"/>
    </location>
</feature>
<dbReference type="InterPro" id="IPR047397">
    <property type="entry name" value="FH_FOXK2"/>
</dbReference>
<evidence type="ECO:0000256" key="5">
    <source>
        <dbReference type="ARBA" id="ARBA00023163"/>
    </source>
</evidence>
<keyword evidence="6 8" id="KW-0539">Nucleus</keyword>
<dbReference type="Gene3D" id="3.30.70.1820">
    <property type="entry name" value="L1 transposable element, RRM domain"/>
    <property type="match status" value="2"/>
</dbReference>
<dbReference type="EMBL" id="JAAKFY010000003">
    <property type="protein sequence ID" value="KAF3858968.1"/>
    <property type="molecule type" value="Genomic_DNA"/>
</dbReference>
<gene>
    <name evidence="12" type="ORF">F7725_021367</name>
</gene>
<dbReference type="PANTHER" id="PTHR45881">
    <property type="entry name" value="CHECKPOINT SUPPRESSOR 1-LIKE, ISOFORM A-RELATED"/>
    <property type="match status" value="1"/>
</dbReference>
<evidence type="ECO:0000259" key="10">
    <source>
        <dbReference type="PROSITE" id="PS50006"/>
    </source>
</evidence>
<feature type="compositionally biased region" description="Basic and acidic residues" evidence="9">
    <location>
        <begin position="1457"/>
        <end position="1467"/>
    </location>
</feature>
<feature type="compositionally biased region" description="Pro residues" evidence="9">
    <location>
        <begin position="345"/>
        <end position="355"/>
    </location>
</feature>
<keyword evidence="5" id="KW-0804">Transcription</keyword>
<feature type="region of interest" description="Disordered" evidence="9">
    <location>
        <begin position="299"/>
        <end position="357"/>
    </location>
</feature>
<dbReference type="Gene3D" id="1.10.10.10">
    <property type="entry name" value="Winged helix-like DNA-binding domain superfamily/Winged helix DNA-binding domain"/>
    <property type="match status" value="2"/>
</dbReference>
<dbReference type="FunFam" id="1.10.10.10:FF:000030">
    <property type="entry name" value="Forkhead box protein K2"/>
    <property type="match status" value="2"/>
</dbReference>
<feature type="domain" description="FHA" evidence="10">
    <location>
        <begin position="22"/>
        <end position="75"/>
    </location>
</feature>
<accession>A0A7J5ZF28</accession>
<dbReference type="InterPro" id="IPR018122">
    <property type="entry name" value="TF_fork_head_CS_1"/>
</dbReference>
<evidence type="ECO:0000256" key="3">
    <source>
        <dbReference type="ARBA" id="ARBA00023015"/>
    </source>
</evidence>
<dbReference type="GO" id="GO:0003146">
    <property type="term" value="P:heart jogging"/>
    <property type="evidence" value="ECO:0007669"/>
    <property type="project" value="UniProtKB-ARBA"/>
</dbReference>
<evidence type="ECO:0000256" key="4">
    <source>
        <dbReference type="ARBA" id="ARBA00023125"/>
    </source>
</evidence>
<feature type="compositionally biased region" description="Polar residues" evidence="9">
    <location>
        <begin position="1000"/>
        <end position="1012"/>
    </location>
</feature>
<keyword evidence="4 8" id="KW-0238">DNA-binding</keyword>
<dbReference type="OrthoDB" id="691130at2759"/>
<evidence type="ECO:0000256" key="2">
    <source>
        <dbReference type="ARBA" id="ARBA00022794"/>
    </source>
</evidence>
<dbReference type="GO" id="GO:0000978">
    <property type="term" value="F:RNA polymerase II cis-regulatory region sequence-specific DNA binding"/>
    <property type="evidence" value="ECO:0007669"/>
    <property type="project" value="TreeGrafter"/>
</dbReference>
<feature type="region of interest" description="Disordered" evidence="9">
    <location>
        <begin position="1622"/>
        <end position="1661"/>
    </location>
</feature>
<feature type="region of interest" description="Disordered" evidence="9">
    <location>
        <begin position="545"/>
        <end position="630"/>
    </location>
</feature>
<evidence type="ECO:0008006" key="14">
    <source>
        <dbReference type="Google" id="ProtNLM"/>
    </source>
</evidence>
<feature type="DNA-binding region" description="Fork-head" evidence="8">
    <location>
        <begin position="203"/>
        <end position="298"/>
    </location>
</feature>
<dbReference type="Gene3D" id="2.60.200.20">
    <property type="match status" value="2"/>
</dbReference>
<evidence type="ECO:0000259" key="11">
    <source>
        <dbReference type="PROSITE" id="PS50039"/>
    </source>
</evidence>
<evidence type="ECO:0000256" key="1">
    <source>
        <dbReference type="ARBA" id="ARBA00004123"/>
    </source>
</evidence>
<feature type="DNA-binding region" description="Fork-head" evidence="8">
    <location>
        <begin position="1056"/>
        <end position="1151"/>
    </location>
</feature>
<feature type="compositionally biased region" description="Polar residues" evidence="9">
    <location>
        <begin position="147"/>
        <end position="159"/>
    </location>
</feature>
<reference evidence="12 13" key="1">
    <citation type="submission" date="2020-03" db="EMBL/GenBank/DDBJ databases">
        <title>Dissostichus mawsoni Genome sequencing and assembly.</title>
        <authorList>
            <person name="Park H."/>
        </authorList>
    </citation>
    <scope>NUCLEOTIDE SEQUENCE [LARGE SCALE GENOMIC DNA]</scope>
    <source>
        <strain evidence="12">DM0001</strain>
        <tissue evidence="12">Muscle</tissue>
    </source>
</reference>
<dbReference type="PANTHER" id="PTHR45881:SF3">
    <property type="entry name" value="FORKHEAD BOX PROTEIN K2"/>
    <property type="match status" value="1"/>
</dbReference>
<dbReference type="PROSITE" id="PS50006">
    <property type="entry name" value="FHA_DOMAIN"/>
    <property type="match status" value="2"/>
</dbReference>
<dbReference type="InterPro" id="IPR001766">
    <property type="entry name" value="Fork_head_dom"/>
</dbReference>
<dbReference type="PRINTS" id="PR00053">
    <property type="entry name" value="FORKHEAD"/>
</dbReference>
<feature type="domain" description="FHA" evidence="10">
    <location>
        <begin position="885"/>
        <end position="943"/>
    </location>
</feature>
<feature type="compositionally biased region" description="Basic and acidic residues" evidence="9">
    <location>
        <begin position="601"/>
        <end position="611"/>
    </location>
</feature>
<dbReference type="GO" id="GO:0060271">
    <property type="term" value="P:cilium assembly"/>
    <property type="evidence" value="ECO:0007669"/>
    <property type="project" value="UniProtKB-ARBA"/>
</dbReference>
<evidence type="ECO:0000256" key="7">
    <source>
        <dbReference type="ARBA" id="ARBA00034770"/>
    </source>
</evidence>
<protein>
    <recommendedName>
        <fullName evidence="14">Forkhead box K2</fullName>
    </recommendedName>
</protein>
<dbReference type="GO" id="GO:0001947">
    <property type="term" value="P:heart looping"/>
    <property type="evidence" value="ECO:0007669"/>
    <property type="project" value="UniProtKB-ARBA"/>
</dbReference>